<dbReference type="Proteomes" id="UP000886251">
    <property type="component" value="Unassembled WGS sequence"/>
</dbReference>
<keyword evidence="2" id="KW-0131">Cell cycle</keyword>
<dbReference type="AlphaFoldDB" id="A0A831RJN6"/>
<keyword evidence="1" id="KW-0812">Transmembrane</keyword>
<sequence>MTVCARIKGFARHHERIADLFSLLAVALLFGSIWVGIFYQNDLFEWMGRNVILHGSAVVLAIVADVFLIILLLSIGSSRFEGEGEGGCFQTFRGRRHGGSSLGTAFRNWIDHIENVNKKHR</sequence>
<keyword evidence="1" id="KW-0472">Membrane</keyword>
<reference evidence="2" key="1">
    <citation type="journal article" date="2020" name="mSystems">
        <title>Genome- and Community-Level Interaction Insights into Carbon Utilization and Element Cycling Functions of Hydrothermarchaeota in Hydrothermal Sediment.</title>
        <authorList>
            <person name="Zhou Z."/>
            <person name="Liu Y."/>
            <person name="Xu W."/>
            <person name="Pan J."/>
            <person name="Luo Z.H."/>
            <person name="Li M."/>
        </authorList>
    </citation>
    <scope>NUCLEOTIDE SEQUENCE [LARGE SCALE GENOMIC DNA]</scope>
    <source>
        <strain evidence="2">HyVt-443</strain>
    </source>
</reference>
<comment type="caution">
    <text evidence="2">The sequence shown here is derived from an EMBL/GenBank/DDBJ whole genome shotgun (WGS) entry which is preliminary data.</text>
</comment>
<gene>
    <name evidence="2" type="ORF">ENI96_04755</name>
</gene>
<dbReference type="EMBL" id="DRKP01000054">
    <property type="protein sequence ID" value="HEB95725.1"/>
    <property type="molecule type" value="Genomic_DNA"/>
</dbReference>
<keyword evidence="2" id="KW-0132">Cell division</keyword>
<feature type="transmembrane region" description="Helical" evidence="1">
    <location>
        <begin position="51"/>
        <end position="73"/>
    </location>
</feature>
<protein>
    <submittedName>
        <fullName evidence="2">Cell division protein BolA</fullName>
    </submittedName>
</protein>
<keyword evidence="1" id="KW-1133">Transmembrane helix</keyword>
<name>A0A831RJN6_9GAMM</name>
<evidence type="ECO:0000313" key="2">
    <source>
        <dbReference type="EMBL" id="HEB95725.1"/>
    </source>
</evidence>
<evidence type="ECO:0000256" key="1">
    <source>
        <dbReference type="SAM" id="Phobius"/>
    </source>
</evidence>
<accession>A0A831RJN6</accession>
<proteinExistence type="predicted"/>
<organism evidence="2">
    <name type="scientific">Sedimenticola thiotaurini</name>
    <dbReference type="NCBI Taxonomy" id="1543721"/>
    <lineage>
        <taxon>Bacteria</taxon>
        <taxon>Pseudomonadati</taxon>
        <taxon>Pseudomonadota</taxon>
        <taxon>Gammaproteobacteria</taxon>
        <taxon>Chromatiales</taxon>
        <taxon>Sedimenticolaceae</taxon>
        <taxon>Sedimenticola</taxon>
    </lineage>
</organism>
<feature type="transmembrane region" description="Helical" evidence="1">
    <location>
        <begin position="20"/>
        <end position="39"/>
    </location>
</feature>
<dbReference type="GO" id="GO:0051301">
    <property type="term" value="P:cell division"/>
    <property type="evidence" value="ECO:0007669"/>
    <property type="project" value="UniProtKB-KW"/>
</dbReference>